<keyword evidence="8" id="KW-0677">Repeat</keyword>
<evidence type="ECO:0000256" key="4">
    <source>
        <dbReference type="ARBA" id="ARBA00022525"/>
    </source>
</evidence>
<dbReference type="InterPro" id="IPR013210">
    <property type="entry name" value="LRR_N_plant-typ"/>
</dbReference>
<protein>
    <submittedName>
        <fullName evidence="17">Uncharacterized protein</fullName>
    </submittedName>
</protein>
<dbReference type="SUPFAM" id="SSF52058">
    <property type="entry name" value="L domain-like"/>
    <property type="match status" value="1"/>
</dbReference>
<keyword evidence="4" id="KW-0964">Secreted</keyword>
<evidence type="ECO:0000256" key="3">
    <source>
        <dbReference type="ARBA" id="ARBA00022512"/>
    </source>
</evidence>
<dbReference type="Gene3D" id="1.10.510.10">
    <property type="entry name" value="Transferase(Phosphotransferase) domain 1"/>
    <property type="match status" value="1"/>
</dbReference>
<evidence type="ECO:0000256" key="11">
    <source>
        <dbReference type="ARBA" id="ARBA00023136"/>
    </source>
</evidence>
<dbReference type="Proteomes" id="UP000447434">
    <property type="component" value="Chromosome 8"/>
</dbReference>
<dbReference type="Pfam" id="PF07714">
    <property type="entry name" value="PK_Tyr_Ser-Thr"/>
    <property type="match status" value="1"/>
</dbReference>
<dbReference type="Pfam" id="PF08263">
    <property type="entry name" value="LRRNT_2"/>
    <property type="match status" value="1"/>
</dbReference>
<proteinExistence type="inferred from homology"/>
<evidence type="ECO:0000256" key="6">
    <source>
        <dbReference type="ARBA" id="ARBA00022692"/>
    </source>
</evidence>
<dbReference type="GO" id="GO:0012505">
    <property type="term" value="C:endomembrane system"/>
    <property type="evidence" value="ECO:0007669"/>
    <property type="project" value="UniProtKB-SubCell"/>
</dbReference>
<keyword evidence="9" id="KW-0611">Plant defense</keyword>
<keyword evidence="10 16" id="KW-1133">Transmembrane helix</keyword>
<dbReference type="PANTHER" id="PTHR46084:SF43">
    <property type="entry name" value="LRR RECEPTOR-LIKE KINASE"/>
    <property type="match status" value="1"/>
</dbReference>
<dbReference type="InterPro" id="IPR011009">
    <property type="entry name" value="Kinase-like_dom_sf"/>
</dbReference>
<dbReference type="OrthoDB" id="291737at2759"/>
<dbReference type="FunFam" id="3.80.10.10:FF:000400">
    <property type="entry name" value="Nuclear pore complex protein NUP107"/>
    <property type="match status" value="1"/>
</dbReference>
<comment type="caution">
    <text evidence="17">The sequence shown here is derived from an EMBL/GenBank/DDBJ whole genome shotgun (WGS) entry which is preliminary data.</text>
</comment>
<keyword evidence="5" id="KW-0433">Leucine-rich repeat</keyword>
<dbReference type="FunFam" id="3.30.200.20:FF:000489">
    <property type="entry name" value="Inactive receptor-like serine/threonine-protein kinase"/>
    <property type="match status" value="1"/>
</dbReference>
<dbReference type="InterPro" id="IPR001611">
    <property type="entry name" value="Leu-rich_rpt"/>
</dbReference>
<dbReference type="AlphaFoldDB" id="A0A6A5MHR6"/>
<dbReference type="PROSITE" id="PS50011">
    <property type="entry name" value="PROTEIN_KINASE_DOM"/>
    <property type="match status" value="1"/>
</dbReference>
<dbReference type="EMBL" id="WOCE01000008">
    <property type="protein sequence ID" value="KAE9608064.1"/>
    <property type="molecule type" value="Genomic_DNA"/>
</dbReference>
<sequence length="664" mass="73270">MQNKKMIIRNWKFNRFKDQKGVLYLLALCVLFQSFGLCRSLNEEGKALLKLKERIVSDPFGALSNWVDDEVAVDPCNWLGVECSDGRVVVLNLKNLCLGGSLAHELENLVNIKSIILRNNSFYGTIPSGIVHLKELEVLDLGYNNFSGALPRDLESNISLTILLLDNNDLLGGFSPEINKLKVLSECQVDKKGLISTDKMSASTGRSIKWYVRQNKKARRSLLQSRILEHDDIHNRATHFPDTPAPSPVTSPDPLSVAPSLAPIPVPPEQIDSDSPSPMPDSPSPMPDSPSPLPTPGSPTQSKSNSTKHNYVTILAGVGGGVVFLVISITGVYLCKTNKVATVKPWVTGLSGQLQKAFVTGVPKLKRSELEAACEDFSNVLGTSSIGTVYKGTLSSGVEIAVASVSMESSSKWSKTSEIHFRKKIDTLSKVNHKNFVNLLGYCGDDKPFTRMVVFEYAPNGTLFEHLHIQEAEHLDWGTRLRIVTGMAYCLQHMHQLDPPLPHSNLNSSAVQLTDDYAAKISYLSIFNEIGNPKKKSGAKHIETTLASNVYSFGVILFEIVTGRLPYSVDNNDSLENWAWHYLQGDRAIKEMVDPTLASSDEYQLEQVTALITSCVHYDPEKRPTMKEVSMRLREITNITPAAAVPKLSPLWWAELEISSPDAS</sequence>
<evidence type="ECO:0000256" key="8">
    <source>
        <dbReference type="ARBA" id="ARBA00022737"/>
    </source>
</evidence>
<feature type="region of interest" description="Disordered" evidence="15">
    <location>
        <begin position="236"/>
        <end position="306"/>
    </location>
</feature>
<evidence type="ECO:0000256" key="1">
    <source>
        <dbReference type="ARBA" id="ARBA00004170"/>
    </source>
</evidence>
<keyword evidence="3" id="KW-0134">Cell wall</keyword>
<evidence type="ECO:0000256" key="16">
    <source>
        <dbReference type="SAM" id="Phobius"/>
    </source>
</evidence>
<dbReference type="Gene3D" id="3.30.200.20">
    <property type="entry name" value="Phosphorylase Kinase, domain 1"/>
    <property type="match status" value="1"/>
</dbReference>
<dbReference type="InterPro" id="IPR000719">
    <property type="entry name" value="Prot_kinase_dom"/>
</dbReference>
<dbReference type="GO" id="GO:0006952">
    <property type="term" value="P:defense response"/>
    <property type="evidence" value="ECO:0007669"/>
    <property type="project" value="UniProtKB-KW"/>
</dbReference>
<evidence type="ECO:0000256" key="12">
    <source>
        <dbReference type="ARBA" id="ARBA00023157"/>
    </source>
</evidence>
<evidence type="ECO:0000256" key="15">
    <source>
        <dbReference type="SAM" id="MobiDB-lite"/>
    </source>
</evidence>
<dbReference type="GO" id="GO:0005524">
    <property type="term" value="F:ATP binding"/>
    <property type="evidence" value="ECO:0007669"/>
    <property type="project" value="InterPro"/>
</dbReference>
<keyword evidence="6 16" id="KW-0812">Transmembrane</keyword>
<evidence type="ECO:0000256" key="14">
    <source>
        <dbReference type="ARBA" id="ARBA00046288"/>
    </source>
</evidence>
<evidence type="ECO:0000256" key="13">
    <source>
        <dbReference type="ARBA" id="ARBA00038043"/>
    </source>
</evidence>
<evidence type="ECO:0000256" key="7">
    <source>
        <dbReference type="ARBA" id="ARBA00022729"/>
    </source>
</evidence>
<evidence type="ECO:0000256" key="2">
    <source>
        <dbReference type="ARBA" id="ARBA00004191"/>
    </source>
</evidence>
<keyword evidence="7" id="KW-0732">Signal</keyword>
<evidence type="ECO:0000313" key="17">
    <source>
        <dbReference type="EMBL" id="KAE9608064.1"/>
    </source>
</evidence>
<organism evidence="17 18">
    <name type="scientific">Lupinus albus</name>
    <name type="common">White lupine</name>
    <name type="synonym">Lupinus termis</name>
    <dbReference type="NCBI Taxonomy" id="3870"/>
    <lineage>
        <taxon>Eukaryota</taxon>
        <taxon>Viridiplantae</taxon>
        <taxon>Streptophyta</taxon>
        <taxon>Embryophyta</taxon>
        <taxon>Tracheophyta</taxon>
        <taxon>Spermatophyta</taxon>
        <taxon>Magnoliopsida</taxon>
        <taxon>eudicotyledons</taxon>
        <taxon>Gunneridae</taxon>
        <taxon>Pentapetalae</taxon>
        <taxon>rosids</taxon>
        <taxon>fabids</taxon>
        <taxon>Fabales</taxon>
        <taxon>Fabaceae</taxon>
        <taxon>Papilionoideae</taxon>
        <taxon>50 kb inversion clade</taxon>
        <taxon>genistoids sensu lato</taxon>
        <taxon>core genistoids</taxon>
        <taxon>Genisteae</taxon>
        <taxon>Lupinus</taxon>
    </lineage>
</organism>
<dbReference type="InterPro" id="IPR001245">
    <property type="entry name" value="Ser-Thr/Tyr_kinase_cat_dom"/>
</dbReference>
<keyword evidence="12" id="KW-1015">Disulfide bond</keyword>
<keyword evidence="18" id="KW-1185">Reference proteome</keyword>
<dbReference type="Pfam" id="PF00560">
    <property type="entry name" value="LRR_1"/>
    <property type="match status" value="1"/>
</dbReference>
<dbReference type="SUPFAM" id="SSF56112">
    <property type="entry name" value="Protein kinase-like (PK-like)"/>
    <property type="match status" value="1"/>
</dbReference>
<dbReference type="Gene3D" id="3.80.10.10">
    <property type="entry name" value="Ribonuclease Inhibitor"/>
    <property type="match status" value="1"/>
</dbReference>
<dbReference type="InterPro" id="IPR032675">
    <property type="entry name" value="LRR_dom_sf"/>
</dbReference>
<comment type="subcellular location">
    <subcellularLocation>
        <location evidence="14">Endomembrane system</location>
        <topology evidence="14">Single-pass type I membrane protein</topology>
    </subcellularLocation>
    <subcellularLocation>
        <location evidence="1">Membrane</location>
        <topology evidence="1">Peripheral membrane protein</topology>
    </subcellularLocation>
    <subcellularLocation>
        <location evidence="2">Secreted</location>
        <location evidence="2">Cell wall</location>
    </subcellularLocation>
</comment>
<keyword evidence="11 16" id="KW-0472">Membrane</keyword>
<name>A0A6A5MHR6_LUPAL</name>
<evidence type="ECO:0000256" key="5">
    <source>
        <dbReference type="ARBA" id="ARBA00022614"/>
    </source>
</evidence>
<dbReference type="PANTHER" id="PTHR46084">
    <property type="entry name" value="PROTEIN MALE DISCOVERER 2"/>
    <property type="match status" value="1"/>
</dbReference>
<feature type="compositionally biased region" description="Pro residues" evidence="15">
    <location>
        <begin position="277"/>
        <end position="297"/>
    </location>
</feature>
<comment type="similarity">
    <text evidence="13">Belongs to the polygalacturonase-inhibiting protein family.</text>
</comment>
<accession>A0A6A5MHR6</accession>
<reference evidence="18" key="1">
    <citation type="journal article" date="2020" name="Nat. Commun.">
        <title>Genome sequence of the cluster root forming white lupin.</title>
        <authorList>
            <person name="Hufnagel B."/>
            <person name="Marques A."/>
            <person name="Soriano A."/>
            <person name="Marques L."/>
            <person name="Divol F."/>
            <person name="Doumas P."/>
            <person name="Sallet E."/>
            <person name="Mancinotti D."/>
            <person name="Carrere S."/>
            <person name="Marande W."/>
            <person name="Arribat S."/>
            <person name="Keller J."/>
            <person name="Huneau C."/>
            <person name="Blein T."/>
            <person name="Aime D."/>
            <person name="Laguerre M."/>
            <person name="Taylor J."/>
            <person name="Schubert V."/>
            <person name="Nelson M."/>
            <person name="Geu-Flores F."/>
            <person name="Crespi M."/>
            <person name="Gallardo-Guerrero K."/>
            <person name="Delaux P.-M."/>
            <person name="Salse J."/>
            <person name="Berges H."/>
            <person name="Guyot R."/>
            <person name="Gouzy J."/>
            <person name="Peret B."/>
        </authorList>
    </citation>
    <scope>NUCLEOTIDE SEQUENCE [LARGE SCALE GENOMIC DNA]</scope>
    <source>
        <strain evidence="18">cv. Amiga</strain>
    </source>
</reference>
<dbReference type="GO" id="GO:0016020">
    <property type="term" value="C:membrane"/>
    <property type="evidence" value="ECO:0007669"/>
    <property type="project" value="UniProtKB-SubCell"/>
</dbReference>
<gene>
    <name evidence="17" type="ORF">Lalb_Chr08g0231551</name>
</gene>
<evidence type="ECO:0000256" key="10">
    <source>
        <dbReference type="ARBA" id="ARBA00022989"/>
    </source>
</evidence>
<evidence type="ECO:0000313" key="18">
    <source>
        <dbReference type="Proteomes" id="UP000447434"/>
    </source>
</evidence>
<feature type="transmembrane region" description="Helical" evidence="16">
    <location>
        <begin position="311"/>
        <end position="335"/>
    </location>
</feature>
<dbReference type="GO" id="GO:0004672">
    <property type="term" value="F:protein kinase activity"/>
    <property type="evidence" value="ECO:0007669"/>
    <property type="project" value="InterPro"/>
</dbReference>
<evidence type="ECO:0000256" key="9">
    <source>
        <dbReference type="ARBA" id="ARBA00022821"/>
    </source>
</evidence>